<evidence type="ECO:0000313" key="2">
    <source>
        <dbReference type="EMBL" id="EMD30369.1"/>
    </source>
</evidence>
<accession>M2P580</accession>
<sequence length="83" mass="8786">MSITPSHVRDRVRDRGPEEPCPAASSSSPFRCSATSGREAARTESSTSKPKKMTLWAEKSPSCPSTAGLPVKEDGGLLLELLG</sequence>
<feature type="compositionally biased region" description="Basic and acidic residues" evidence="1">
    <location>
        <begin position="7"/>
        <end position="18"/>
    </location>
</feature>
<reference evidence="2 3" key="1">
    <citation type="journal article" date="2012" name="Proc. Natl. Acad. Sci. U.S.A.">
        <title>Comparative genomics of Ceriporiopsis subvermispora and Phanerochaete chrysosporium provide insight into selective ligninolysis.</title>
        <authorList>
            <person name="Fernandez-Fueyo E."/>
            <person name="Ruiz-Duenas F.J."/>
            <person name="Ferreira P."/>
            <person name="Floudas D."/>
            <person name="Hibbett D.S."/>
            <person name="Canessa P."/>
            <person name="Larrondo L.F."/>
            <person name="James T.Y."/>
            <person name="Seelenfreund D."/>
            <person name="Lobos S."/>
            <person name="Polanco R."/>
            <person name="Tello M."/>
            <person name="Honda Y."/>
            <person name="Watanabe T."/>
            <person name="Watanabe T."/>
            <person name="Ryu J.S."/>
            <person name="Kubicek C.P."/>
            <person name="Schmoll M."/>
            <person name="Gaskell J."/>
            <person name="Hammel K.E."/>
            <person name="St John F.J."/>
            <person name="Vanden Wymelenberg A."/>
            <person name="Sabat G."/>
            <person name="Splinter BonDurant S."/>
            <person name="Syed K."/>
            <person name="Yadav J.S."/>
            <person name="Doddapaneni H."/>
            <person name="Subramanian V."/>
            <person name="Lavin J.L."/>
            <person name="Oguiza J.A."/>
            <person name="Perez G."/>
            <person name="Pisabarro A.G."/>
            <person name="Ramirez L."/>
            <person name="Santoyo F."/>
            <person name="Master E."/>
            <person name="Coutinho P.M."/>
            <person name="Henrissat B."/>
            <person name="Lombard V."/>
            <person name="Magnuson J.K."/>
            <person name="Kuees U."/>
            <person name="Hori C."/>
            <person name="Igarashi K."/>
            <person name="Samejima M."/>
            <person name="Held B.W."/>
            <person name="Barry K.W."/>
            <person name="LaButti K.M."/>
            <person name="Lapidus A."/>
            <person name="Lindquist E.A."/>
            <person name="Lucas S.M."/>
            <person name="Riley R."/>
            <person name="Salamov A.A."/>
            <person name="Hoffmeister D."/>
            <person name="Schwenk D."/>
            <person name="Hadar Y."/>
            <person name="Yarden O."/>
            <person name="de Vries R.P."/>
            <person name="Wiebenga A."/>
            <person name="Stenlid J."/>
            <person name="Eastwood D."/>
            <person name="Grigoriev I.V."/>
            <person name="Berka R.M."/>
            <person name="Blanchette R.A."/>
            <person name="Kersten P."/>
            <person name="Martinez A.T."/>
            <person name="Vicuna R."/>
            <person name="Cullen D."/>
        </authorList>
    </citation>
    <scope>NUCLEOTIDE SEQUENCE [LARGE SCALE GENOMIC DNA]</scope>
    <source>
        <strain evidence="2 3">B</strain>
    </source>
</reference>
<name>M2P580_CERS8</name>
<dbReference type="Proteomes" id="UP000016930">
    <property type="component" value="Unassembled WGS sequence"/>
</dbReference>
<evidence type="ECO:0000313" key="3">
    <source>
        <dbReference type="Proteomes" id="UP000016930"/>
    </source>
</evidence>
<protein>
    <submittedName>
        <fullName evidence="2">Uncharacterized protein</fullName>
    </submittedName>
</protein>
<feature type="region of interest" description="Disordered" evidence="1">
    <location>
        <begin position="1"/>
        <end position="71"/>
    </location>
</feature>
<evidence type="ECO:0000256" key="1">
    <source>
        <dbReference type="SAM" id="MobiDB-lite"/>
    </source>
</evidence>
<dbReference type="AlphaFoldDB" id="M2P580"/>
<proteinExistence type="predicted"/>
<organism evidence="2 3">
    <name type="scientific">Ceriporiopsis subvermispora (strain B)</name>
    <name type="common">White-rot fungus</name>
    <name type="synonym">Gelatoporia subvermispora</name>
    <dbReference type="NCBI Taxonomy" id="914234"/>
    <lineage>
        <taxon>Eukaryota</taxon>
        <taxon>Fungi</taxon>
        <taxon>Dikarya</taxon>
        <taxon>Basidiomycota</taxon>
        <taxon>Agaricomycotina</taxon>
        <taxon>Agaricomycetes</taxon>
        <taxon>Polyporales</taxon>
        <taxon>Gelatoporiaceae</taxon>
        <taxon>Gelatoporia</taxon>
    </lineage>
</organism>
<dbReference type="EMBL" id="KB446240">
    <property type="protein sequence ID" value="EMD30369.1"/>
    <property type="molecule type" value="Genomic_DNA"/>
</dbReference>
<gene>
    <name evidence="2" type="ORF">CERSUDRAFT_101467</name>
</gene>
<keyword evidence="3" id="KW-1185">Reference proteome</keyword>
<dbReference type="HOGENOM" id="CLU_2542361_0_0_1"/>